<protein>
    <submittedName>
        <fullName evidence="5">Uncharacterized protein</fullName>
    </submittedName>
</protein>
<proteinExistence type="predicted"/>
<evidence type="ECO:0000256" key="2">
    <source>
        <dbReference type="ARBA" id="ARBA00022692"/>
    </source>
</evidence>
<comment type="subcellular location">
    <subcellularLocation>
        <location evidence="1">Membrane</location>
        <topology evidence="1">Multi-pass membrane protein</topology>
    </subcellularLocation>
</comment>
<sequence length="315" mass="34368">MTVPRQATHPEDYVAIEAARPTPNFAVGATNLVVCDNGDIFKTLLMHLLWNVQYLSVSRWLKARHSPAYNKATPLNMGFVVPSAINDSAEYTESTILNSSVHSILDLAIYELCGPSILLEIGYLMVGIRPSDPSIVDEAFIMKLLVLTGVTVDHPEAGSEGSGVELHHIHLVHLANQLKYGRGLFIVGAIVESPQLAHGGRLHGKDCAPLPNWSATVQQGLNEIGIPGFAQVLHCSPGSRSIALQCLLQTSGLGAFEPNAVMASWPLLWLVDTETRYTFMNFMLNCEVLKKTVILAKNFEDLQLNDKQPSGTTMD</sequence>
<dbReference type="OrthoDB" id="2020542at2759"/>
<gene>
    <name evidence="5" type="ORF">FOZ60_013106</name>
</gene>
<accession>A0A7J6N9Y2</accession>
<feature type="non-terminal residue" evidence="5">
    <location>
        <position position="315"/>
    </location>
</feature>
<dbReference type="GO" id="GO:0015377">
    <property type="term" value="F:chloride:monoatomic cation symporter activity"/>
    <property type="evidence" value="ECO:0007669"/>
    <property type="project" value="InterPro"/>
</dbReference>
<dbReference type="PANTHER" id="PTHR11827:SF72">
    <property type="entry name" value="GH08340P"/>
    <property type="match status" value="1"/>
</dbReference>
<dbReference type="EMBL" id="JABANP010000581">
    <property type="protein sequence ID" value="KAF4680708.1"/>
    <property type="molecule type" value="Genomic_DNA"/>
</dbReference>
<keyword evidence="4" id="KW-0472">Membrane</keyword>
<dbReference type="AlphaFoldDB" id="A0A7J6N9Y2"/>
<evidence type="ECO:0000313" key="6">
    <source>
        <dbReference type="Proteomes" id="UP000541610"/>
    </source>
</evidence>
<organism evidence="5 6">
    <name type="scientific">Perkinsus olseni</name>
    <name type="common">Perkinsus atlanticus</name>
    <dbReference type="NCBI Taxonomy" id="32597"/>
    <lineage>
        <taxon>Eukaryota</taxon>
        <taxon>Sar</taxon>
        <taxon>Alveolata</taxon>
        <taxon>Perkinsozoa</taxon>
        <taxon>Perkinsea</taxon>
        <taxon>Perkinsida</taxon>
        <taxon>Perkinsidae</taxon>
        <taxon>Perkinsus</taxon>
    </lineage>
</organism>
<keyword evidence="3" id="KW-1133">Transmembrane helix</keyword>
<name>A0A7J6N9Y2_PEROL</name>
<comment type="caution">
    <text evidence="5">The sequence shown here is derived from an EMBL/GenBank/DDBJ whole genome shotgun (WGS) entry which is preliminary data.</text>
</comment>
<reference evidence="5 6" key="1">
    <citation type="submission" date="2020-04" db="EMBL/GenBank/DDBJ databases">
        <title>Perkinsus olseni comparative genomics.</title>
        <authorList>
            <person name="Bogema D.R."/>
        </authorList>
    </citation>
    <scope>NUCLEOTIDE SEQUENCE [LARGE SCALE GENOMIC DNA]</scope>
    <source>
        <strain evidence="5">00978-12</strain>
    </source>
</reference>
<evidence type="ECO:0000313" key="5">
    <source>
        <dbReference type="EMBL" id="KAF4680708.1"/>
    </source>
</evidence>
<evidence type="ECO:0000256" key="4">
    <source>
        <dbReference type="ARBA" id="ARBA00023136"/>
    </source>
</evidence>
<dbReference type="InterPro" id="IPR004842">
    <property type="entry name" value="SLC12A_fam"/>
</dbReference>
<evidence type="ECO:0000256" key="1">
    <source>
        <dbReference type="ARBA" id="ARBA00004141"/>
    </source>
</evidence>
<dbReference type="Proteomes" id="UP000541610">
    <property type="component" value="Unassembled WGS sequence"/>
</dbReference>
<keyword evidence="2" id="KW-0812">Transmembrane</keyword>
<dbReference type="GO" id="GO:0016020">
    <property type="term" value="C:membrane"/>
    <property type="evidence" value="ECO:0007669"/>
    <property type="project" value="UniProtKB-SubCell"/>
</dbReference>
<evidence type="ECO:0000256" key="3">
    <source>
        <dbReference type="ARBA" id="ARBA00022989"/>
    </source>
</evidence>
<dbReference type="PANTHER" id="PTHR11827">
    <property type="entry name" value="SOLUTE CARRIER FAMILY 12, CATION COTRANSPORTERS"/>
    <property type="match status" value="1"/>
</dbReference>